<organism evidence="3 4">
    <name type="scientific">Tigriopus californicus</name>
    <name type="common">Marine copepod</name>
    <dbReference type="NCBI Taxonomy" id="6832"/>
    <lineage>
        <taxon>Eukaryota</taxon>
        <taxon>Metazoa</taxon>
        <taxon>Ecdysozoa</taxon>
        <taxon>Arthropoda</taxon>
        <taxon>Crustacea</taxon>
        <taxon>Multicrustacea</taxon>
        <taxon>Hexanauplia</taxon>
        <taxon>Copepoda</taxon>
        <taxon>Harpacticoida</taxon>
        <taxon>Harpacticidae</taxon>
        <taxon>Tigriopus</taxon>
    </lineage>
</organism>
<feature type="compositionally biased region" description="Polar residues" evidence="1">
    <location>
        <begin position="301"/>
        <end position="310"/>
    </location>
</feature>
<feature type="domain" description="PCI" evidence="2">
    <location>
        <begin position="564"/>
        <end position="729"/>
    </location>
</feature>
<dbReference type="PROSITE" id="PS50250">
    <property type="entry name" value="PCI"/>
    <property type="match status" value="1"/>
</dbReference>
<comment type="caution">
    <text evidence="3">The sequence shown here is derived from an EMBL/GenBank/DDBJ whole genome shotgun (WGS) entry which is preliminary data.</text>
</comment>
<feature type="compositionally biased region" description="Low complexity" evidence="1">
    <location>
        <begin position="339"/>
        <end position="360"/>
    </location>
</feature>
<evidence type="ECO:0000313" key="4">
    <source>
        <dbReference type="Proteomes" id="UP000318571"/>
    </source>
</evidence>
<dbReference type="GO" id="GO:0005634">
    <property type="term" value="C:nucleus"/>
    <property type="evidence" value="ECO:0007669"/>
    <property type="project" value="TreeGrafter"/>
</dbReference>
<feature type="compositionally biased region" description="Basic residues" evidence="1">
    <location>
        <begin position="152"/>
        <end position="162"/>
    </location>
</feature>
<proteinExistence type="predicted"/>
<feature type="compositionally biased region" description="Polar residues" evidence="1">
    <location>
        <begin position="392"/>
        <end position="410"/>
    </location>
</feature>
<dbReference type="Proteomes" id="UP000318571">
    <property type="component" value="Chromosome 1"/>
</dbReference>
<accession>A0A553NUQ9</accession>
<dbReference type="PANTHER" id="PTHR12436">
    <property type="entry name" value="80 KDA MCM3-ASSOCIATED PROTEIN"/>
    <property type="match status" value="1"/>
</dbReference>
<evidence type="ECO:0000256" key="1">
    <source>
        <dbReference type="SAM" id="MobiDB-lite"/>
    </source>
</evidence>
<feature type="region of interest" description="Disordered" evidence="1">
    <location>
        <begin position="1"/>
        <end position="44"/>
    </location>
</feature>
<evidence type="ECO:0000259" key="2">
    <source>
        <dbReference type="PROSITE" id="PS50250"/>
    </source>
</evidence>
<feature type="compositionally biased region" description="Polar residues" evidence="1">
    <location>
        <begin position="177"/>
        <end position="190"/>
    </location>
</feature>
<dbReference type="PANTHER" id="PTHR12436:SF4">
    <property type="entry name" value="LEUKOCYTE RECEPTOR CLUSTER MEMBER 8"/>
    <property type="match status" value="1"/>
</dbReference>
<gene>
    <name evidence="3" type="ORF">TCAL_02187</name>
</gene>
<feature type="compositionally biased region" description="Gly residues" evidence="1">
    <location>
        <begin position="1"/>
        <end position="11"/>
    </location>
</feature>
<dbReference type="Gene3D" id="1.25.40.990">
    <property type="match status" value="1"/>
</dbReference>
<reference evidence="3 4" key="1">
    <citation type="journal article" date="2018" name="Nat. Ecol. Evol.">
        <title>Genomic signatures of mitonuclear coevolution across populations of Tigriopus californicus.</title>
        <authorList>
            <person name="Barreto F.S."/>
            <person name="Watson E.T."/>
            <person name="Lima T.G."/>
            <person name="Willett C.S."/>
            <person name="Edmands S."/>
            <person name="Li W."/>
            <person name="Burton R.S."/>
        </authorList>
    </citation>
    <scope>NUCLEOTIDE SEQUENCE [LARGE SCALE GENOMIC DNA]</scope>
    <source>
        <strain evidence="3 4">San Diego</strain>
    </source>
</reference>
<feature type="region of interest" description="Disordered" evidence="1">
    <location>
        <begin position="133"/>
        <end position="190"/>
    </location>
</feature>
<feature type="compositionally biased region" description="Low complexity" evidence="1">
    <location>
        <begin position="84"/>
        <end position="101"/>
    </location>
</feature>
<dbReference type="InterPro" id="IPR000717">
    <property type="entry name" value="PCI_dom"/>
</dbReference>
<dbReference type="EMBL" id="VCGU01000010">
    <property type="protein sequence ID" value="TRY69154.1"/>
    <property type="molecule type" value="Genomic_DNA"/>
</dbReference>
<dbReference type="InterPro" id="IPR005062">
    <property type="entry name" value="SAC3/GANP/THP3_conserved"/>
</dbReference>
<sequence>MSGAWGPGGGPRGPPHPPNWGYGGWAPPPPPGPGPMMYGPPGGPSGYYGGWPAHSAYMAPYGAGWGSNPNEPGIPGEEPPAPPGAEAAPGGPAPPSTESGPPALPPAPMDMTPASCVNGVQFNIHGQRIPGFNPVPTQLLAHPGLGGQGGGGKKKNKRKKAQRPNGGGWASPAGPTVATQSLQSEASMPTTGTVASAASLSAPVQSPGVAAAGLSLAAASGNNAKEWPPSLQEYVNRCFTKCATDVDKDQVQIILKGKITKAASDGTLWNKDWANEPLPSTLSTDFLQKKEPATLQPALGANQSMASRLGNSRGFGRNRFSGAGPSARSPPRRRRRDSSSSNSSRGSSSRRPGRRGAASPDYGKNPNCIPLGKAGKGKNVGKSAKKLKKEAQSQQERLLTQSTNGSTPYFYTNKGRGRGQMTLDADLATRERKQKRAARFLESAKRTSKKSSSIQLSKLNNQLLDFEESNLHWEDMHIVGTCQDLEKRYLRLTSAPEPHMVRPVSVLKKSLIMVTNHWKLKQDYHYACNQMKSIRQDLTVQGIRDTFTVKAYETHARIALEKGDYTEYNQCQSQLKVLYNDIGGDNRLEFTSYRILYYMYTNDNADLTSSLAELTKEQKTDPCIAFALKLRSAWSFRNYNKFFKLYLEAPKMSGFLIDWFVGRERKKALTSIIKAYRISVPVSYVVSQLAFANLEEWVKFSEPFNLKFSDPSKSILDCKASMACLAELQ</sequence>
<protein>
    <recommendedName>
        <fullName evidence="2">PCI domain-containing protein</fullName>
    </recommendedName>
</protein>
<dbReference type="FunFam" id="1.25.40.990:FF:000010">
    <property type="entry name" value="Leukocyte receptor cluster member"/>
    <property type="match status" value="1"/>
</dbReference>
<keyword evidence="4" id="KW-1185">Reference proteome</keyword>
<evidence type="ECO:0000313" key="3">
    <source>
        <dbReference type="EMBL" id="TRY69154.1"/>
    </source>
</evidence>
<dbReference type="Pfam" id="PF03399">
    <property type="entry name" value="SAC3_GANP"/>
    <property type="match status" value="1"/>
</dbReference>
<dbReference type="OMA" id="KKPHFYS"/>
<feature type="region of interest" description="Disordered" evidence="1">
    <location>
        <begin position="61"/>
        <end position="112"/>
    </location>
</feature>
<feature type="region of interest" description="Disordered" evidence="1">
    <location>
        <begin position="295"/>
        <end position="418"/>
    </location>
</feature>
<dbReference type="STRING" id="6832.A0A553NUQ9"/>
<name>A0A553NUQ9_TIGCA</name>
<dbReference type="OrthoDB" id="199574at2759"/>
<dbReference type="AlphaFoldDB" id="A0A553NUQ9"/>
<feature type="compositionally biased region" description="Low complexity" evidence="1">
    <location>
        <begin position="66"/>
        <end position="76"/>
    </location>
</feature>
<dbReference type="InterPro" id="IPR045107">
    <property type="entry name" value="SAC3/GANP/THP3"/>
</dbReference>